<dbReference type="InterPro" id="IPR047347">
    <property type="entry name" value="YvaQ-like_sensor"/>
</dbReference>
<feature type="region of interest" description="Disordered" evidence="5">
    <location>
        <begin position="519"/>
        <end position="538"/>
    </location>
</feature>
<feature type="domain" description="HAMP" evidence="8">
    <location>
        <begin position="216"/>
        <end position="268"/>
    </location>
</feature>
<name>A0A6A7N5A3_9BURK</name>
<comment type="caution">
    <text evidence="9">The sequence shown here is derived from an EMBL/GenBank/DDBJ whole genome shotgun (WGS) entry which is preliminary data.</text>
</comment>
<dbReference type="Pfam" id="PF00015">
    <property type="entry name" value="MCPsignal"/>
    <property type="match status" value="1"/>
</dbReference>
<protein>
    <submittedName>
        <fullName evidence="9">HAMP domain-containing protein</fullName>
    </submittedName>
</protein>
<gene>
    <name evidence="9" type="ORF">GEV02_18170</name>
</gene>
<dbReference type="InterPro" id="IPR024478">
    <property type="entry name" value="HlyB_4HB_MCP"/>
</dbReference>
<reference evidence="9 10" key="1">
    <citation type="submission" date="2019-10" db="EMBL/GenBank/DDBJ databases">
        <title>Two novel species isolated from a subtropical stream in China.</title>
        <authorList>
            <person name="Lu H."/>
        </authorList>
    </citation>
    <scope>NUCLEOTIDE SEQUENCE [LARGE SCALE GENOMIC DNA]</scope>
    <source>
        <strain evidence="9 10">FT29W</strain>
    </source>
</reference>
<dbReference type="PROSITE" id="PS50111">
    <property type="entry name" value="CHEMOTAXIS_TRANSDUC_2"/>
    <property type="match status" value="1"/>
</dbReference>
<dbReference type="PANTHER" id="PTHR43531">
    <property type="entry name" value="PROTEIN ICFG"/>
    <property type="match status" value="1"/>
</dbReference>
<dbReference type="CDD" id="cd11386">
    <property type="entry name" value="MCP_signal"/>
    <property type="match status" value="1"/>
</dbReference>
<dbReference type="GO" id="GO:0004888">
    <property type="term" value="F:transmembrane signaling receptor activity"/>
    <property type="evidence" value="ECO:0007669"/>
    <property type="project" value="TreeGrafter"/>
</dbReference>
<evidence type="ECO:0000256" key="6">
    <source>
        <dbReference type="SAM" id="Phobius"/>
    </source>
</evidence>
<evidence type="ECO:0000313" key="10">
    <source>
        <dbReference type="Proteomes" id="UP000440498"/>
    </source>
</evidence>
<evidence type="ECO:0000256" key="5">
    <source>
        <dbReference type="SAM" id="MobiDB-lite"/>
    </source>
</evidence>
<dbReference type="Pfam" id="PF00672">
    <property type="entry name" value="HAMP"/>
    <property type="match status" value="1"/>
</dbReference>
<dbReference type="Proteomes" id="UP000440498">
    <property type="component" value="Unassembled WGS sequence"/>
</dbReference>
<dbReference type="SMART" id="SM00283">
    <property type="entry name" value="MA"/>
    <property type="match status" value="1"/>
</dbReference>
<keyword evidence="2" id="KW-0488">Methylation</keyword>
<dbReference type="InterPro" id="IPR004089">
    <property type="entry name" value="MCPsignal_dom"/>
</dbReference>
<evidence type="ECO:0000256" key="4">
    <source>
        <dbReference type="PROSITE-ProRule" id="PRU00284"/>
    </source>
</evidence>
<evidence type="ECO:0000259" key="8">
    <source>
        <dbReference type="PROSITE" id="PS50885"/>
    </source>
</evidence>
<keyword evidence="6" id="KW-0812">Transmembrane</keyword>
<comment type="subcellular location">
    <subcellularLocation>
        <location evidence="1">Membrane</location>
    </subcellularLocation>
</comment>
<dbReference type="RefSeq" id="WP_152839309.1">
    <property type="nucleotide sequence ID" value="NZ_WHUG01000007.1"/>
</dbReference>
<dbReference type="GO" id="GO:0005886">
    <property type="term" value="C:plasma membrane"/>
    <property type="evidence" value="ECO:0007669"/>
    <property type="project" value="TreeGrafter"/>
</dbReference>
<dbReference type="EMBL" id="WHUG01000007">
    <property type="protein sequence ID" value="MQA40081.1"/>
    <property type="molecule type" value="Genomic_DNA"/>
</dbReference>
<dbReference type="Gene3D" id="1.10.287.950">
    <property type="entry name" value="Methyl-accepting chemotaxis protein"/>
    <property type="match status" value="1"/>
</dbReference>
<dbReference type="CDD" id="cd19411">
    <property type="entry name" value="MCP2201-like_sensor"/>
    <property type="match status" value="1"/>
</dbReference>
<dbReference type="PANTHER" id="PTHR43531:SF14">
    <property type="entry name" value="METHYL-ACCEPTING CHEMOTAXIS PROTEIN I-RELATED"/>
    <property type="match status" value="1"/>
</dbReference>
<evidence type="ECO:0000256" key="1">
    <source>
        <dbReference type="ARBA" id="ARBA00004370"/>
    </source>
</evidence>
<dbReference type="Gene3D" id="6.10.340.10">
    <property type="match status" value="1"/>
</dbReference>
<accession>A0A6A7N5A3</accession>
<dbReference type="GO" id="GO:0006935">
    <property type="term" value="P:chemotaxis"/>
    <property type="evidence" value="ECO:0007669"/>
    <property type="project" value="TreeGrafter"/>
</dbReference>
<feature type="domain" description="Methyl-accepting transducer" evidence="7">
    <location>
        <begin position="273"/>
        <end position="502"/>
    </location>
</feature>
<dbReference type="Pfam" id="PF12729">
    <property type="entry name" value="4HB_MCP_1"/>
    <property type="match status" value="1"/>
</dbReference>
<sequence>MGIGNWKIGARLAAGLGVSMVFMVGISVIGIGNLGKLNNNTQDLTADKIPKVILAYETIGGLNDVARAMRNAMLSKDPEVVKAELERVEKRKTENATRLDKLGVLIADDEDPQSKVKLQAVLDARDKYTVVQTSFLKMSADDSKREESVNYLLTTVRKEQTAYLNALTELVKFQNASIEDASAVAQQSYAGSRNMMIMLTVAAVALASWVLYWITRSITQPLNRAVGMAQAVAGGDLTMRIECNTTDETGLLLRALIDMNDSLARTVGQVRSGTDTIATASHQIASGNLDLSSRTEQQASSLEETASSMEELTSTVTQNAENARQATKLVVAASEFATKGGQVVGQVVTTMGAIKESSSKIVDIISVIDGIAFQTNILALNAAVEAARAGEQGRGFAVVASEVRTLAQRSASAAKEIKELIARSVQTVDAGALLVDEAGATMDGIVKSVKQVADIMTEISAASSEQSTGIEQVNQAIVSIDDVTQQNAALVEEAAAAAQSMREQADLLAQAVSVFKLAGQPSHAPPPRRSRTLLAAPA</sequence>
<evidence type="ECO:0000256" key="3">
    <source>
        <dbReference type="ARBA" id="ARBA00029447"/>
    </source>
</evidence>
<dbReference type="InterPro" id="IPR051310">
    <property type="entry name" value="MCP_chemotaxis"/>
</dbReference>
<evidence type="ECO:0000313" key="9">
    <source>
        <dbReference type="EMBL" id="MQA40081.1"/>
    </source>
</evidence>
<feature type="transmembrane region" description="Helical" evidence="6">
    <location>
        <begin position="196"/>
        <end position="214"/>
    </location>
</feature>
<dbReference type="SUPFAM" id="SSF58104">
    <property type="entry name" value="Methyl-accepting chemotaxis protein (MCP) signaling domain"/>
    <property type="match status" value="1"/>
</dbReference>
<organism evidence="9 10">
    <name type="scientific">Rugamonas aquatica</name>
    <dbReference type="NCBI Taxonomy" id="2743357"/>
    <lineage>
        <taxon>Bacteria</taxon>
        <taxon>Pseudomonadati</taxon>
        <taxon>Pseudomonadota</taxon>
        <taxon>Betaproteobacteria</taxon>
        <taxon>Burkholderiales</taxon>
        <taxon>Oxalobacteraceae</taxon>
        <taxon>Telluria group</taxon>
        <taxon>Rugamonas</taxon>
    </lineage>
</organism>
<dbReference type="InterPro" id="IPR003660">
    <property type="entry name" value="HAMP_dom"/>
</dbReference>
<evidence type="ECO:0000259" key="7">
    <source>
        <dbReference type="PROSITE" id="PS50111"/>
    </source>
</evidence>
<dbReference type="AlphaFoldDB" id="A0A6A7N5A3"/>
<feature type="transmembrane region" description="Helical" evidence="6">
    <location>
        <begin position="12"/>
        <end position="34"/>
    </location>
</feature>
<keyword evidence="10" id="KW-1185">Reference proteome</keyword>
<dbReference type="SMART" id="SM00304">
    <property type="entry name" value="HAMP"/>
    <property type="match status" value="1"/>
</dbReference>
<keyword evidence="6" id="KW-1133">Transmembrane helix</keyword>
<dbReference type="GO" id="GO:0007165">
    <property type="term" value="P:signal transduction"/>
    <property type="evidence" value="ECO:0007669"/>
    <property type="project" value="UniProtKB-KW"/>
</dbReference>
<keyword evidence="6" id="KW-0472">Membrane</keyword>
<keyword evidence="4" id="KW-0807">Transducer</keyword>
<dbReference type="CDD" id="cd06225">
    <property type="entry name" value="HAMP"/>
    <property type="match status" value="1"/>
</dbReference>
<proteinExistence type="inferred from homology"/>
<comment type="similarity">
    <text evidence="3">Belongs to the methyl-accepting chemotaxis (MCP) protein family.</text>
</comment>
<dbReference type="FunFam" id="1.10.287.950:FF:000001">
    <property type="entry name" value="Methyl-accepting chemotaxis sensory transducer"/>
    <property type="match status" value="1"/>
</dbReference>
<evidence type="ECO:0000256" key="2">
    <source>
        <dbReference type="ARBA" id="ARBA00022481"/>
    </source>
</evidence>
<dbReference type="PROSITE" id="PS50885">
    <property type="entry name" value="HAMP"/>
    <property type="match status" value="1"/>
</dbReference>